<feature type="signal peptide" evidence="1">
    <location>
        <begin position="1"/>
        <end position="21"/>
    </location>
</feature>
<name>A0A2R4WQI5_9HYPH</name>
<dbReference type="KEGG" id="mee:DA075_25250"/>
<sequence length="69" mass="7565">MRCVILGVILGCLALPAGTGAAQAVSADAMEVQRCIWRCGDATNLRQPAYDRCIARQCDTGQTKRKRRR</sequence>
<dbReference type="Proteomes" id="UP000244755">
    <property type="component" value="Chromosome 1"/>
</dbReference>
<organism evidence="2 3">
    <name type="scientific">Methylobacterium currus</name>
    <dbReference type="NCBI Taxonomy" id="2051553"/>
    <lineage>
        <taxon>Bacteria</taxon>
        <taxon>Pseudomonadati</taxon>
        <taxon>Pseudomonadota</taxon>
        <taxon>Alphaproteobacteria</taxon>
        <taxon>Hyphomicrobiales</taxon>
        <taxon>Methylobacteriaceae</taxon>
        <taxon>Methylobacterium</taxon>
    </lineage>
</organism>
<evidence type="ECO:0008006" key="4">
    <source>
        <dbReference type="Google" id="ProtNLM"/>
    </source>
</evidence>
<accession>A0A2R4WQI5</accession>
<feature type="chain" id="PRO_5015339852" description="Kazal-like domain-containing protein" evidence="1">
    <location>
        <begin position="22"/>
        <end position="69"/>
    </location>
</feature>
<keyword evidence="1" id="KW-0732">Signal</keyword>
<gene>
    <name evidence="2" type="ORF">DA075_25250</name>
</gene>
<proteinExistence type="predicted"/>
<dbReference type="OrthoDB" id="8448375at2"/>
<dbReference type="EMBL" id="CP028843">
    <property type="protein sequence ID" value="AWB23788.1"/>
    <property type="molecule type" value="Genomic_DNA"/>
</dbReference>
<evidence type="ECO:0000313" key="2">
    <source>
        <dbReference type="EMBL" id="AWB23788.1"/>
    </source>
</evidence>
<keyword evidence="3" id="KW-1185">Reference proteome</keyword>
<evidence type="ECO:0000313" key="3">
    <source>
        <dbReference type="Proteomes" id="UP000244755"/>
    </source>
</evidence>
<reference evidence="2 3" key="1">
    <citation type="submission" date="2018-04" db="EMBL/GenBank/DDBJ databases">
        <title>Methylobacterium sp. PR1016A genome.</title>
        <authorList>
            <person name="Park W."/>
        </authorList>
    </citation>
    <scope>NUCLEOTIDE SEQUENCE [LARGE SCALE GENOMIC DNA]</scope>
    <source>
        <strain evidence="2 3">PR1016A</strain>
    </source>
</reference>
<dbReference type="AlphaFoldDB" id="A0A2R4WQI5"/>
<protein>
    <recommendedName>
        <fullName evidence="4">Kazal-like domain-containing protein</fullName>
    </recommendedName>
</protein>
<evidence type="ECO:0000256" key="1">
    <source>
        <dbReference type="SAM" id="SignalP"/>
    </source>
</evidence>
<dbReference type="RefSeq" id="WP_099955566.1">
    <property type="nucleotide sequence ID" value="NZ_CP028843.1"/>
</dbReference>